<evidence type="ECO:0000256" key="7">
    <source>
        <dbReference type="NCBIfam" id="TIGR00188"/>
    </source>
</evidence>
<dbReference type="HAMAP" id="MF_00227">
    <property type="entry name" value="RNase_P"/>
    <property type="match status" value="1"/>
</dbReference>
<dbReference type="PANTHER" id="PTHR33992">
    <property type="entry name" value="RIBONUCLEASE P PROTEIN COMPONENT"/>
    <property type="match status" value="1"/>
</dbReference>
<dbReference type="EMBL" id="FQYR01000004">
    <property type="protein sequence ID" value="SHJ82672.1"/>
    <property type="molecule type" value="Genomic_DNA"/>
</dbReference>
<dbReference type="Proteomes" id="UP000184510">
    <property type="component" value="Unassembled WGS sequence"/>
</dbReference>
<keyword evidence="5 6" id="KW-0694">RNA-binding</keyword>
<sequence>MRPMRLPRKFSMTQRAEFARVREYGKSRPGRYLVVSVLQEPELDHFKLGFIVTKKVGKAHLRNLLRRRFRAIIQKHGDQLKTDRYIVTIARWRAVEASFHELEKDWLKQARHFGLLKEVPE</sequence>
<evidence type="ECO:0000313" key="8">
    <source>
        <dbReference type="EMBL" id="SHJ82672.1"/>
    </source>
</evidence>
<dbReference type="InterPro" id="IPR000100">
    <property type="entry name" value="RNase_P"/>
</dbReference>
<comment type="subunit">
    <text evidence="6">Consists of a catalytic RNA component (M1 or rnpB) and a protein subunit.</text>
</comment>
<reference evidence="8 9" key="1">
    <citation type="submission" date="2016-11" db="EMBL/GenBank/DDBJ databases">
        <authorList>
            <person name="Jaros S."/>
            <person name="Januszkiewicz K."/>
            <person name="Wedrychowicz H."/>
        </authorList>
    </citation>
    <scope>NUCLEOTIDE SEQUENCE [LARGE SCALE GENOMIC DNA]</scope>
    <source>
        <strain evidence="8 9">DSM 18772</strain>
    </source>
</reference>
<keyword evidence="1 6" id="KW-0819">tRNA processing</keyword>
<dbReference type="AlphaFoldDB" id="A0A1M6MGT5"/>
<evidence type="ECO:0000256" key="6">
    <source>
        <dbReference type="HAMAP-Rule" id="MF_00227"/>
    </source>
</evidence>
<dbReference type="InterPro" id="IPR014721">
    <property type="entry name" value="Ribsml_uS5_D2-typ_fold_subgr"/>
</dbReference>
<evidence type="ECO:0000256" key="1">
    <source>
        <dbReference type="ARBA" id="ARBA00022694"/>
    </source>
</evidence>
<dbReference type="InParanoid" id="A0A1M6MGT5"/>
<dbReference type="InterPro" id="IPR020568">
    <property type="entry name" value="Ribosomal_Su5_D2-typ_SF"/>
</dbReference>
<evidence type="ECO:0000256" key="5">
    <source>
        <dbReference type="ARBA" id="ARBA00022884"/>
    </source>
</evidence>
<proteinExistence type="inferred from homology"/>
<dbReference type="GO" id="GO:0004526">
    <property type="term" value="F:ribonuclease P activity"/>
    <property type="evidence" value="ECO:0007669"/>
    <property type="project" value="UniProtKB-UniRule"/>
</dbReference>
<keyword evidence="2 6" id="KW-0540">Nuclease</keyword>
<evidence type="ECO:0000256" key="2">
    <source>
        <dbReference type="ARBA" id="ARBA00022722"/>
    </source>
</evidence>
<dbReference type="STRING" id="1123071.SAMN02745181_2728"/>
<accession>A0A1M6MGT5</accession>
<keyword evidence="4 6" id="KW-0378">Hydrolase</keyword>
<organism evidence="8 9">
    <name type="scientific">Rubritalea squalenifaciens DSM 18772</name>
    <dbReference type="NCBI Taxonomy" id="1123071"/>
    <lineage>
        <taxon>Bacteria</taxon>
        <taxon>Pseudomonadati</taxon>
        <taxon>Verrucomicrobiota</taxon>
        <taxon>Verrucomicrobiia</taxon>
        <taxon>Verrucomicrobiales</taxon>
        <taxon>Rubritaleaceae</taxon>
        <taxon>Rubritalea</taxon>
    </lineage>
</organism>
<comment type="similarity">
    <text evidence="6">Belongs to the RnpA family.</text>
</comment>
<dbReference type="EC" id="3.1.26.5" evidence="6 7"/>
<dbReference type="NCBIfam" id="TIGR00188">
    <property type="entry name" value="rnpA"/>
    <property type="match status" value="1"/>
</dbReference>
<keyword evidence="3 6" id="KW-0255">Endonuclease</keyword>
<name>A0A1M6MGT5_9BACT</name>
<dbReference type="Gene3D" id="3.30.230.10">
    <property type="match status" value="1"/>
</dbReference>
<comment type="catalytic activity">
    <reaction evidence="6">
        <text>Endonucleolytic cleavage of RNA, removing 5'-extranucleotides from tRNA precursor.</text>
        <dbReference type="EC" id="3.1.26.5"/>
    </reaction>
</comment>
<dbReference type="GO" id="GO:0001682">
    <property type="term" value="P:tRNA 5'-leader removal"/>
    <property type="evidence" value="ECO:0007669"/>
    <property type="project" value="UniProtKB-UniRule"/>
</dbReference>
<dbReference type="Pfam" id="PF00825">
    <property type="entry name" value="Ribonuclease_P"/>
    <property type="match status" value="1"/>
</dbReference>
<dbReference type="PANTHER" id="PTHR33992:SF1">
    <property type="entry name" value="RIBONUCLEASE P PROTEIN COMPONENT"/>
    <property type="match status" value="1"/>
</dbReference>
<gene>
    <name evidence="6" type="primary">rnpA</name>
    <name evidence="8" type="ORF">SAMN02745181_2728</name>
</gene>
<protein>
    <recommendedName>
        <fullName evidence="6 7">Ribonuclease P protein component</fullName>
        <shortName evidence="6">RNase P protein</shortName>
        <shortName evidence="6">RNaseP protein</shortName>
        <ecNumber evidence="6 7">3.1.26.5</ecNumber>
    </recommendedName>
    <alternativeName>
        <fullName evidence="6">Protein C5</fullName>
    </alternativeName>
</protein>
<dbReference type="GO" id="GO:0000049">
    <property type="term" value="F:tRNA binding"/>
    <property type="evidence" value="ECO:0007669"/>
    <property type="project" value="UniProtKB-UniRule"/>
</dbReference>
<evidence type="ECO:0000256" key="4">
    <source>
        <dbReference type="ARBA" id="ARBA00022801"/>
    </source>
</evidence>
<dbReference type="SUPFAM" id="SSF54211">
    <property type="entry name" value="Ribosomal protein S5 domain 2-like"/>
    <property type="match status" value="1"/>
</dbReference>
<evidence type="ECO:0000256" key="3">
    <source>
        <dbReference type="ARBA" id="ARBA00022759"/>
    </source>
</evidence>
<comment type="function">
    <text evidence="6">RNaseP catalyzes the removal of the 5'-leader sequence from pre-tRNA to produce the mature 5'-terminus. It can also cleave other RNA substrates such as 4.5S RNA. The protein component plays an auxiliary but essential role in vivo by binding to the 5'-leader sequence and broadening the substrate specificity of the ribozyme.</text>
</comment>
<keyword evidence="9" id="KW-1185">Reference proteome</keyword>
<dbReference type="GO" id="GO:0030677">
    <property type="term" value="C:ribonuclease P complex"/>
    <property type="evidence" value="ECO:0007669"/>
    <property type="project" value="TreeGrafter"/>
</dbReference>
<evidence type="ECO:0000313" key="9">
    <source>
        <dbReference type="Proteomes" id="UP000184510"/>
    </source>
</evidence>
<dbReference type="GO" id="GO:0042781">
    <property type="term" value="F:3'-tRNA processing endoribonuclease activity"/>
    <property type="evidence" value="ECO:0007669"/>
    <property type="project" value="TreeGrafter"/>
</dbReference>